<dbReference type="Pfam" id="PF19781">
    <property type="entry name" value="DUF6266"/>
    <property type="match status" value="1"/>
</dbReference>
<comment type="caution">
    <text evidence="1">The sequence shown here is derived from an EMBL/GenBank/DDBJ whole genome shotgun (WGS) entry which is preliminary data.</text>
</comment>
<dbReference type="AlphaFoldDB" id="A0A4U0H7J5"/>
<evidence type="ECO:0000313" key="1">
    <source>
        <dbReference type="EMBL" id="TJY67807.1"/>
    </source>
</evidence>
<sequence length="212" mass="23645">MAIQKDGPNGAFIGKVGSVFGYVMNGQNIIRGARKKKKRKPSEAELLNRKKMKVAGEFMSMIYHAVRYGYKDIAPKGSRVGPVQMAQSHVLKECMELNDRQEPFVNPEKLLVFRGKLSSPQECVVEQDGDSLKFRWRINSAYNDSSYKFNVFIYEIGVEADIKIAIVDANLGQCTVPFPLLKKSKSPVHVYAGFVDVFEGVLSDSVYLGVVG</sequence>
<accession>A0A4U0H7J5</accession>
<proteinExistence type="predicted"/>
<organism evidence="1 2">
    <name type="scientific">Sphingobacterium alkalisoli</name>
    <dbReference type="NCBI Taxonomy" id="1874115"/>
    <lineage>
        <taxon>Bacteria</taxon>
        <taxon>Pseudomonadati</taxon>
        <taxon>Bacteroidota</taxon>
        <taxon>Sphingobacteriia</taxon>
        <taxon>Sphingobacteriales</taxon>
        <taxon>Sphingobacteriaceae</taxon>
        <taxon>Sphingobacterium</taxon>
    </lineage>
</organism>
<dbReference type="OrthoDB" id="648163at2"/>
<name>A0A4U0H7J5_9SPHI</name>
<dbReference type="Proteomes" id="UP000309872">
    <property type="component" value="Unassembled WGS sequence"/>
</dbReference>
<dbReference type="RefSeq" id="WP_136818674.1">
    <property type="nucleotide sequence ID" value="NZ_BMJX01000001.1"/>
</dbReference>
<reference evidence="1 2" key="1">
    <citation type="submission" date="2019-04" db="EMBL/GenBank/DDBJ databases">
        <title>Sphingobacterium olei sp. nov., isolated from oil-contaminated soil.</title>
        <authorList>
            <person name="Liu B."/>
        </authorList>
    </citation>
    <scope>NUCLEOTIDE SEQUENCE [LARGE SCALE GENOMIC DNA]</scope>
    <source>
        <strain evidence="1 2">Y3L14</strain>
    </source>
</reference>
<keyword evidence="2" id="KW-1185">Reference proteome</keyword>
<dbReference type="EMBL" id="SUKA01000001">
    <property type="protein sequence ID" value="TJY67807.1"/>
    <property type="molecule type" value="Genomic_DNA"/>
</dbReference>
<dbReference type="InterPro" id="IPR046233">
    <property type="entry name" value="DUF6266"/>
</dbReference>
<evidence type="ECO:0000313" key="2">
    <source>
        <dbReference type="Proteomes" id="UP000309872"/>
    </source>
</evidence>
<gene>
    <name evidence="1" type="ORF">FAZ19_00645</name>
</gene>
<protein>
    <submittedName>
        <fullName evidence="1">Uncharacterized protein</fullName>
    </submittedName>
</protein>